<feature type="region of interest" description="Disordered" evidence="1">
    <location>
        <begin position="140"/>
        <end position="168"/>
    </location>
</feature>
<keyword evidence="2" id="KW-0812">Transmembrane</keyword>
<dbReference type="eggNOG" id="ENOG5033M5C">
    <property type="taxonomic scope" value="Bacteria"/>
</dbReference>
<gene>
    <name evidence="3" type="ordered locus">Dfer_3458</name>
</gene>
<proteinExistence type="predicted"/>
<evidence type="ECO:0000313" key="4">
    <source>
        <dbReference type="Proteomes" id="UP000002011"/>
    </source>
</evidence>
<evidence type="ECO:0000256" key="1">
    <source>
        <dbReference type="SAM" id="MobiDB-lite"/>
    </source>
</evidence>
<protein>
    <submittedName>
        <fullName evidence="3">Uncharacterized protein</fullName>
    </submittedName>
</protein>
<dbReference type="EMBL" id="CP001619">
    <property type="protein sequence ID" value="ACT94668.1"/>
    <property type="molecule type" value="Genomic_DNA"/>
</dbReference>
<dbReference type="STRING" id="471854.Dfer_3458"/>
<name>C6VT23_DYAFD</name>
<dbReference type="Proteomes" id="UP000002011">
    <property type="component" value="Chromosome"/>
</dbReference>
<accession>C6VT23</accession>
<reference evidence="3 4" key="1">
    <citation type="journal article" date="2009" name="Stand. Genomic Sci.">
        <title>Complete genome sequence of Dyadobacter fermentans type strain (NS114).</title>
        <authorList>
            <person name="Lang E."/>
            <person name="Lapidus A."/>
            <person name="Chertkov O."/>
            <person name="Brettin T."/>
            <person name="Detter J.C."/>
            <person name="Han C."/>
            <person name="Copeland A."/>
            <person name="Glavina Del Rio T."/>
            <person name="Nolan M."/>
            <person name="Chen F."/>
            <person name="Lucas S."/>
            <person name="Tice H."/>
            <person name="Cheng J.F."/>
            <person name="Land M."/>
            <person name="Hauser L."/>
            <person name="Chang Y.J."/>
            <person name="Jeffries C.D."/>
            <person name="Kopitz M."/>
            <person name="Bruce D."/>
            <person name="Goodwin L."/>
            <person name="Pitluck S."/>
            <person name="Ovchinnikova G."/>
            <person name="Pati A."/>
            <person name="Ivanova N."/>
            <person name="Mavrommatis K."/>
            <person name="Chen A."/>
            <person name="Palaniappan K."/>
            <person name="Chain P."/>
            <person name="Bristow J."/>
            <person name="Eisen J.A."/>
            <person name="Markowitz V."/>
            <person name="Hugenholtz P."/>
            <person name="Goker M."/>
            <person name="Rohde M."/>
            <person name="Kyrpides N.C."/>
            <person name="Klenk H.P."/>
        </authorList>
    </citation>
    <scope>NUCLEOTIDE SEQUENCE [LARGE SCALE GENOMIC DNA]</scope>
    <source>
        <strain evidence="4">ATCC 700827 / DSM 18053 / CIP 107007 / KCTC 52180 / NS114</strain>
    </source>
</reference>
<keyword evidence="2" id="KW-0472">Membrane</keyword>
<dbReference type="AlphaFoldDB" id="C6VT23"/>
<dbReference type="KEGG" id="dfe:Dfer_3458"/>
<sequence>MKKHPVDDLFKRKLEGLERTPSENAWLKIQEKQSASPVRRPIVWGWYAAAGVAAAVMGGYLVWQNQQNASPGIDNRKVVAEIKTAPAASKKVPSFDSVAAPVEKLNAPLEQLAATQYKNDETANVQKELKKAAPVLEKTARPKAAEQIAKTPVDEHEEIQQGPVSALTEKPSAVVNAIQPEPIHNPVTQGIKTLPDEPAVSRVNKPEPEPTRTIVVAVETGAIEPEEKPRNTRFARVFRQLKNARAGEKVDWEEVGFNPKNLVARVDDRLRGKDERSNERDHPKDKRKL</sequence>
<evidence type="ECO:0000256" key="2">
    <source>
        <dbReference type="SAM" id="Phobius"/>
    </source>
</evidence>
<organism evidence="3 4">
    <name type="scientific">Dyadobacter fermentans (strain ATCC 700827 / DSM 18053 / CIP 107007 / KCTC 52180 / NS114)</name>
    <dbReference type="NCBI Taxonomy" id="471854"/>
    <lineage>
        <taxon>Bacteria</taxon>
        <taxon>Pseudomonadati</taxon>
        <taxon>Bacteroidota</taxon>
        <taxon>Cytophagia</taxon>
        <taxon>Cytophagales</taxon>
        <taxon>Spirosomataceae</taxon>
        <taxon>Dyadobacter</taxon>
    </lineage>
</organism>
<keyword evidence="2" id="KW-1133">Transmembrane helix</keyword>
<keyword evidence="4" id="KW-1185">Reference proteome</keyword>
<evidence type="ECO:0000313" key="3">
    <source>
        <dbReference type="EMBL" id="ACT94668.1"/>
    </source>
</evidence>
<dbReference type="HOGENOM" id="CLU_969389_0_0_10"/>
<feature type="compositionally biased region" description="Basic and acidic residues" evidence="1">
    <location>
        <begin position="265"/>
        <end position="289"/>
    </location>
</feature>
<dbReference type="RefSeq" id="WP_015812912.1">
    <property type="nucleotide sequence ID" value="NC_013037.1"/>
</dbReference>
<dbReference type="OrthoDB" id="948161at2"/>
<feature type="region of interest" description="Disordered" evidence="1">
    <location>
        <begin position="264"/>
        <end position="289"/>
    </location>
</feature>
<feature type="transmembrane region" description="Helical" evidence="2">
    <location>
        <begin position="42"/>
        <end position="63"/>
    </location>
</feature>